<keyword evidence="8" id="KW-0472">Membrane</keyword>
<evidence type="ECO:0000313" key="11">
    <source>
        <dbReference type="EMBL" id="MYL82379.1"/>
    </source>
</evidence>
<comment type="subcellular location">
    <subcellularLocation>
        <location evidence="1">Membrane</location>
    </subcellularLocation>
</comment>
<evidence type="ECO:0000256" key="4">
    <source>
        <dbReference type="ARBA" id="ARBA00022741"/>
    </source>
</evidence>
<dbReference type="Pfam" id="PF07228">
    <property type="entry name" value="SpoIIE"/>
    <property type="match status" value="1"/>
</dbReference>
<protein>
    <submittedName>
        <fullName evidence="11">PAS domain S-box protein</fullName>
    </submittedName>
</protein>
<dbReference type="PANTHER" id="PTHR44757:SF2">
    <property type="entry name" value="BIOFILM ARCHITECTURE MAINTENANCE PROTEIN MBAA"/>
    <property type="match status" value="1"/>
</dbReference>
<dbReference type="GO" id="GO:0005524">
    <property type="term" value="F:ATP binding"/>
    <property type="evidence" value="ECO:0007669"/>
    <property type="project" value="UniProtKB-KW"/>
</dbReference>
<dbReference type="SMART" id="SM00086">
    <property type="entry name" value="PAC"/>
    <property type="match status" value="3"/>
</dbReference>
<feature type="domain" description="PAC" evidence="10">
    <location>
        <begin position="472"/>
        <end position="525"/>
    </location>
</feature>
<dbReference type="InterPro" id="IPR001610">
    <property type="entry name" value="PAC"/>
</dbReference>
<dbReference type="Gene3D" id="3.30.450.20">
    <property type="entry name" value="PAS domain"/>
    <property type="match status" value="5"/>
</dbReference>
<dbReference type="GO" id="GO:0000160">
    <property type="term" value="P:phosphorelay signal transduction system"/>
    <property type="evidence" value="ECO:0007669"/>
    <property type="project" value="UniProtKB-KW"/>
</dbReference>
<keyword evidence="5" id="KW-0418">Kinase</keyword>
<feature type="transmembrane region" description="Helical" evidence="8">
    <location>
        <begin position="239"/>
        <end position="262"/>
    </location>
</feature>
<dbReference type="AlphaFoldDB" id="A0A7C9IMA1"/>
<feature type="domain" description="PAS" evidence="9">
    <location>
        <begin position="526"/>
        <end position="582"/>
    </location>
</feature>
<dbReference type="InterPro" id="IPR035965">
    <property type="entry name" value="PAS-like_dom_sf"/>
</dbReference>
<dbReference type="Pfam" id="PF08448">
    <property type="entry name" value="PAS_4"/>
    <property type="match status" value="1"/>
</dbReference>
<keyword evidence="2" id="KW-0597">Phosphoprotein</keyword>
<evidence type="ECO:0000259" key="9">
    <source>
        <dbReference type="PROSITE" id="PS50112"/>
    </source>
</evidence>
<evidence type="ECO:0000256" key="3">
    <source>
        <dbReference type="ARBA" id="ARBA00022679"/>
    </source>
</evidence>
<dbReference type="SMART" id="SM00331">
    <property type="entry name" value="PP2C_SIG"/>
    <property type="match status" value="1"/>
</dbReference>
<keyword evidence="3" id="KW-0808">Transferase</keyword>
<dbReference type="GO" id="GO:0016020">
    <property type="term" value="C:membrane"/>
    <property type="evidence" value="ECO:0007669"/>
    <property type="project" value="UniProtKB-SubCell"/>
</dbReference>
<dbReference type="RefSeq" id="WP_160959021.1">
    <property type="nucleotide sequence ID" value="NZ_WVUD01000004.1"/>
</dbReference>
<evidence type="ECO:0000256" key="5">
    <source>
        <dbReference type="ARBA" id="ARBA00022777"/>
    </source>
</evidence>
<dbReference type="Proteomes" id="UP000482487">
    <property type="component" value="Unassembled WGS sequence"/>
</dbReference>
<evidence type="ECO:0000256" key="6">
    <source>
        <dbReference type="ARBA" id="ARBA00022840"/>
    </source>
</evidence>
<keyword evidence="8" id="KW-0812">Transmembrane</keyword>
<feature type="domain" description="PAS" evidence="9">
    <location>
        <begin position="400"/>
        <end position="470"/>
    </location>
</feature>
<dbReference type="InterPro" id="IPR000700">
    <property type="entry name" value="PAS-assoc_C"/>
</dbReference>
<accession>A0A7C9IMA1</accession>
<evidence type="ECO:0000313" key="12">
    <source>
        <dbReference type="Proteomes" id="UP000482487"/>
    </source>
</evidence>
<dbReference type="PROSITE" id="PS50113">
    <property type="entry name" value="PAC"/>
    <property type="match status" value="3"/>
</dbReference>
<evidence type="ECO:0000256" key="7">
    <source>
        <dbReference type="ARBA" id="ARBA00023012"/>
    </source>
</evidence>
<keyword evidence="8" id="KW-1133">Transmembrane helix</keyword>
<keyword evidence="12" id="KW-1185">Reference proteome</keyword>
<dbReference type="InterPro" id="IPR001932">
    <property type="entry name" value="PPM-type_phosphatase-like_dom"/>
</dbReference>
<dbReference type="OrthoDB" id="9802500at2"/>
<dbReference type="Gene3D" id="3.60.40.10">
    <property type="entry name" value="PPM-type phosphatase domain"/>
    <property type="match status" value="1"/>
</dbReference>
<dbReference type="InterPro" id="IPR052155">
    <property type="entry name" value="Biofilm_reg_signaling"/>
</dbReference>
<dbReference type="NCBIfam" id="TIGR00229">
    <property type="entry name" value="sensory_box"/>
    <property type="match status" value="3"/>
</dbReference>
<feature type="domain" description="PAS" evidence="9">
    <location>
        <begin position="274"/>
        <end position="319"/>
    </location>
</feature>
<reference evidence="11 12" key="1">
    <citation type="submission" date="2020-01" db="EMBL/GenBank/DDBJ databases">
        <title>Genome sequence of Desulfovibrio aerotolerans DSM 16695(T).</title>
        <authorList>
            <person name="Karnachuk O."/>
            <person name="Avakyan M."/>
            <person name="Mardanov A."/>
            <person name="Kadnikov V."/>
            <person name="Ravin N."/>
        </authorList>
    </citation>
    <scope>NUCLEOTIDE SEQUENCE [LARGE SCALE GENOMIC DNA]</scope>
    <source>
        <strain evidence="11 12">DSM 16695</strain>
    </source>
</reference>
<sequence length="929" mass="101622">MGAVISNGLNQLDLKQAVSKNGSDAGALIESRETLKPLRERFHLDGIYLVDSDGVVVMHDTDGRSSTGTNVAFRPYFKQAMAGHISIYAAVGNNTSERGLYYAAPLYATTSNTSSVIGVVLAKAPGDSLDEMLKKFGDAALLLSPQGIVFASSREDWLYAIAGKADAARLEAIRGLKQFGKYFETNEPTPLPIALSGEEADFGGARYSIEQTPFDWGDPAGDWRIVTLWNTSRVNPPGLLAGIGIAGGGLTLLLTLMTAVIVDGRKRHRQAQQRFKFLGTALETSPLAVIMADAAGKIRWVNPQFERSTQYGPDEALGNDPKLLSSGLTAKETIRELWESLLAGRSWAGEFVNKRKDGSLYHAASVVTPVMDENGRRLGYVCLQNDVTDQKRAEQTIRSAQTEMTQIFNTAAGGMRVIDKDCNVLKVNDAFVALSGYPREELTGSKCYDLFAGDDCHTEQCPLSRILQGEERIEELSLRRHRDGMPIYCEVNITPYTTPDGEIVGAIEDFRDVTERMRAQHRIKQSESKYRELVESASSIILKLDMDGTITFFNEYALAFFGYAADEVVGRSIVGTIIADEDGERRHLRTLLGDIGEHPQDYASTESENICKDGRRVWISWTNKVIRDDITDKPKGVLRIGLDATERKKAQDGLHSAMEIISGSIRYASRIQRAILPTPEQCRELVPRHFAVWEPRDVVGGDIYWVRTWGEGVLFILADCTGHGVPGAFITLIASGALDRAVSEVAPGDPAALIALMNRYVKVVLSQDLDFGAGEGSDDGLELGVCYIAPDRQSLVFAGAHFQLFCAGGEGIDLVKGDRKGIGYRFVSLDASFANQTVPASPGQRFYMTTDGLIDQIGQSGGSPRRSFGKKRFVSLLASLQDRPLDEHGEAIFATIEAFRGQETRRDDICVIGFELEPAQALTVNPSLG</sequence>
<evidence type="ECO:0000256" key="8">
    <source>
        <dbReference type="SAM" id="Phobius"/>
    </source>
</evidence>
<dbReference type="InterPro" id="IPR029151">
    <property type="entry name" value="Sensor-like_sf"/>
</dbReference>
<evidence type="ECO:0000256" key="1">
    <source>
        <dbReference type="ARBA" id="ARBA00004370"/>
    </source>
</evidence>
<dbReference type="Pfam" id="PF13426">
    <property type="entry name" value="PAS_9"/>
    <property type="match status" value="1"/>
</dbReference>
<dbReference type="SMART" id="SM00091">
    <property type="entry name" value="PAS"/>
    <property type="match status" value="3"/>
</dbReference>
<dbReference type="GO" id="GO:0006355">
    <property type="term" value="P:regulation of DNA-templated transcription"/>
    <property type="evidence" value="ECO:0007669"/>
    <property type="project" value="InterPro"/>
</dbReference>
<dbReference type="EMBL" id="WVUD01000004">
    <property type="protein sequence ID" value="MYL82379.1"/>
    <property type="molecule type" value="Genomic_DNA"/>
</dbReference>
<dbReference type="InterPro" id="IPR036457">
    <property type="entry name" value="PPM-type-like_dom_sf"/>
</dbReference>
<dbReference type="InterPro" id="IPR000014">
    <property type="entry name" value="PAS"/>
</dbReference>
<feature type="domain" description="PAC" evidence="10">
    <location>
        <begin position="345"/>
        <end position="399"/>
    </location>
</feature>
<dbReference type="SUPFAM" id="SSF103190">
    <property type="entry name" value="Sensory domain-like"/>
    <property type="match status" value="1"/>
</dbReference>
<dbReference type="GO" id="GO:0016301">
    <property type="term" value="F:kinase activity"/>
    <property type="evidence" value="ECO:0007669"/>
    <property type="project" value="UniProtKB-KW"/>
</dbReference>
<evidence type="ECO:0000256" key="2">
    <source>
        <dbReference type="ARBA" id="ARBA00022553"/>
    </source>
</evidence>
<dbReference type="SUPFAM" id="SSF55785">
    <property type="entry name" value="PYP-like sensor domain (PAS domain)"/>
    <property type="match status" value="3"/>
</dbReference>
<dbReference type="Pfam" id="PF00989">
    <property type="entry name" value="PAS"/>
    <property type="match status" value="1"/>
</dbReference>
<comment type="caution">
    <text evidence="11">The sequence shown here is derived from an EMBL/GenBank/DDBJ whole genome shotgun (WGS) entry which is preliminary data.</text>
</comment>
<evidence type="ECO:0000259" key="10">
    <source>
        <dbReference type="PROSITE" id="PS50113"/>
    </source>
</evidence>
<dbReference type="InterPro" id="IPR013767">
    <property type="entry name" value="PAS_fold"/>
</dbReference>
<name>A0A7C9IMA1_9BACT</name>
<organism evidence="11 12">
    <name type="scientific">Solidesulfovibrio aerotolerans</name>
    <dbReference type="NCBI Taxonomy" id="295255"/>
    <lineage>
        <taxon>Bacteria</taxon>
        <taxon>Pseudomonadati</taxon>
        <taxon>Thermodesulfobacteriota</taxon>
        <taxon>Desulfovibrionia</taxon>
        <taxon>Desulfovibrionales</taxon>
        <taxon>Desulfovibrionaceae</taxon>
        <taxon>Solidesulfovibrio</taxon>
    </lineage>
</organism>
<proteinExistence type="predicted"/>
<dbReference type="PROSITE" id="PS50112">
    <property type="entry name" value="PAS"/>
    <property type="match status" value="3"/>
</dbReference>
<dbReference type="PANTHER" id="PTHR44757">
    <property type="entry name" value="DIGUANYLATE CYCLASE DGCP"/>
    <property type="match status" value="1"/>
</dbReference>
<keyword evidence="7" id="KW-0902">Two-component regulatory system</keyword>
<dbReference type="InterPro" id="IPR013656">
    <property type="entry name" value="PAS_4"/>
</dbReference>
<keyword evidence="4" id="KW-0547">Nucleotide-binding</keyword>
<feature type="domain" description="PAC" evidence="10">
    <location>
        <begin position="603"/>
        <end position="656"/>
    </location>
</feature>
<keyword evidence="6" id="KW-0067">ATP-binding</keyword>
<gene>
    <name evidence="11" type="ORF">GTA51_04400</name>
</gene>
<dbReference type="CDD" id="cd00130">
    <property type="entry name" value="PAS"/>
    <property type="match status" value="3"/>
</dbReference>